<protein>
    <submittedName>
        <fullName evidence="1">Uncharacterized protein</fullName>
    </submittedName>
</protein>
<dbReference type="OrthoDB" id="8189655at2759"/>
<name>A0A0T6B6L1_9SCAR</name>
<gene>
    <name evidence="1" type="ORF">AMK59_4569</name>
</gene>
<comment type="caution">
    <text evidence="1">The sequence shown here is derived from an EMBL/GenBank/DDBJ whole genome shotgun (WGS) entry which is preliminary data.</text>
</comment>
<dbReference type="PANTHER" id="PTHR46060">
    <property type="entry name" value="MARINER MOS1 TRANSPOSASE-LIKE PROTEIN"/>
    <property type="match status" value="1"/>
</dbReference>
<dbReference type="AlphaFoldDB" id="A0A0T6B6L1"/>
<organism evidence="1 2">
    <name type="scientific">Oryctes borbonicus</name>
    <dbReference type="NCBI Taxonomy" id="1629725"/>
    <lineage>
        <taxon>Eukaryota</taxon>
        <taxon>Metazoa</taxon>
        <taxon>Ecdysozoa</taxon>
        <taxon>Arthropoda</taxon>
        <taxon>Hexapoda</taxon>
        <taxon>Insecta</taxon>
        <taxon>Pterygota</taxon>
        <taxon>Neoptera</taxon>
        <taxon>Endopterygota</taxon>
        <taxon>Coleoptera</taxon>
        <taxon>Polyphaga</taxon>
        <taxon>Scarabaeiformia</taxon>
        <taxon>Scarabaeidae</taxon>
        <taxon>Dynastinae</taxon>
        <taxon>Oryctes</taxon>
    </lineage>
</organism>
<dbReference type="EMBL" id="LJIG01009571">
    <property type="protein sequence ID" value="KRT82814.1"/>
    <property type="molecule type" value="Genomic_DNA"/>
</dbReference>
<reference evidence="1 2" key="1">
    <citation type="submission" date="2015-09" db="EMBL/GenBank/DDBJ databases">
        <title>Draft genome of the scarab beetle Oryctes borbonicus.</title>
        <authorList>
            <person name="Meyer J.M."/>
            <person name="Markov G.V."/>
            <person name="Baskaran P."/>
            <person name="Herrmann M."/>
            <person name="Sommer R.J."/>
            <person name="Roedelsperger C."/>
        </authorList>
    </citation>
    <scope>NUCLEOTIDE SEQUENCE [LARGE SCALE GENOMIC DNA]</scope>
    <source>
        <strain evidence="1">OB123</strain>
        <tissue evidence="1">Whole animal</tissue>
    </source>
</reference>
<evidence type="ECO:0000313" key="2">
    <source>
        <dbReference type="Proteomes" id="UP000051574"/>
    </source>
</evidence>
<dbReference type="Proteomes" id="UP000051574">
    <property type="component" value="Unassembled WGS sequence"/>
</dbReference>
<proteinExistence type="predicted"/>
<sequence length="157" mass="18357">MIDKIHPMVLNDRRIKVREIPEATGISQGIASSILHEKLGVEKISVKWVPRLPSMKNKRNRVVDSEAVSTLFCRNPEFFHRYITMNETLPSIENKRKAVLTLFCRKPEFFHRYITMNETWIHYYTLETKEQSKQQGFEGECAPKKVKTEKSTGKAVF</sequence>
<dbReference type="InterPro" id="IPR052709">
    <property type="entry name" value="Transposase-MT_Hybrid"/>
</dbReference>
<keyword evidence="2" id="KW-1185">Reference proteome</keyword>
<evidence type="ECO:0000313" key="1">
    <source>
        <dbReference type="EMBL" id="KRT82814.1"/>
    </source>
</evidence>
<dbReference type="PANTHER" id="PTHR46060:SF1">
    <property type="entry name" value="MARINER MOS1 TRANSPOSASE-LIKE PROTEIN"/>
    <property type="match status" value="1"/>
</dbReference>
<accession>A0A0T6B6L1</accession>